<protein>
    <recommendedName>
        <fullName evidence="4">Flagellar protein FliT</fullName>
    </recommendedName>
</protein>
<dbReference type="RefSeq" id="WP_146064491.1">
    <property type="nucleotide sequence ID" value="NZ_FNUZ01000001.1"/>
</dbReference>
<feature type="coiled-coil region" evidence="1">
    <location>
        <begin position="58"/>
        <end position="85"/>
    </location>
</feature>
<organism evidence="2 3">
    <name type="scientific">Thalassococcus halodurans</name>
    <dbReference type="NCBI Taxonomy" id="373675"/>
    <lineage>
        <taxon>Bacteria</taxon>
        <taxon>Pseudomonadati</taxon>
        <taxon>Pseudomonadota</taxon>
        <taxon>Alphaproteobacteria</taxon>
        <taxon>Rhodobacterales</taxon>
        <taxon>Roseobacteraceae</taxon>
        <taxon>Thalassococcus</taxon>
    </lineage>
</organism>
<evidence type="ECO:0000256" key="1">
    <source>
        <dbReference type="SAM" id="Coils"/>
    </source>
</evidence>
<dbReference type="Proteomes" id="UP000236752">
    <property type="component" value="Unassembled WGS sequence"/>
</dbReference>
<proteinExistence type="predicted"/>
<gene>
    <name evidence="2" type="ORF">SAMN04488045_0056</name>
</gene>
<dbReference type="EMBL" id="FNUZ01000001">
    <property type="protein sequence ID" value="SEF44017.1"/>
    <property type="molecule type" value="Genomic_DNA"/>
</dbReference>
<keyword evidence="3" id="KW-1185">Reference proteome</keyword>
<evidence type="ECO:0008006" key="4">
    <source>
        <dbReference type="Google" id="ProtNLM"/>
    </source>
</evidence>
<sequence length="109" mass="11781">MKNCVYHMDQVAQAERLLGLSAQLVQAAERADLALCAQLDTTIRSACMALLMENSASYDAGTEKLAALKAALEAVEKARSILVEKNAVGANNRKAKVVYLKTQRESIKA</sequence>
<dbReference type="AlphaFoldDB" id="A0A1H5S2G7"/>
<evidence type="ECO:0000313" key="2">
    <source>
        <dbReference type="EMBL" id="SEF44017.1"/>
    </source>
</evidence>
<accession>A0A1H5S2G7</accession>
<reference evidence="2 3" key="1">
    <citation type="submission" date="2016-10" db="EMBL/GenBank/DDBJ databases">
        <authorList>
            <person name="de Groot N.N."/>
        </authorList>
    </citation>
    <scope>NUCLEOTIDE SEQUENCE [LARGE SCALE GENOMIC DNA]</scope>
    <source>
        <strain evidence="2 3">DSM 26915</strain>
    </source>
</reference>
<name>A0A1H5S2G7_9RHOB</name>
<evidence type="ECO:0000313" key="3">
    <source>
        <dbReference type="Proteomes" id="UP000236752"/>
    </source>
</evidence>
<keyword evidence="1" id="KW-0175">Coiled coil</keyword>